<reference evidence="1" key="1">
    <citation type="journal article" date="2014" name="Front. Microbiol.">
        <title>High frequency of phylogenetically diverse reductive dehalogenase-homologous genes in deep subseafloor sedimentary metagenomes.</title>
        <authorList>
            <person name="Kawai M."/>
            <person name="Futagami T."/>
            <person name="Toyoda A."/>
            <person name="Takaki Y."/>
            <person name="Nishi S."/>
            <person name="Hori S."/>
            <person name="Arai W."/>
            <person name="Tsubouchi T."/>
            <person name="Morono Y."/>
            <person name="Uchiyama I."/>
            <person name="Ito T."/>
            <person name="Fujiyama A."/>
            <person name="Inagaki F."/>
            <person name="Takami H."/>
        </authorList>
    </citation>
    <scope>NUCLEOTIDE SEQUENCE</scope>
    <source>
        <strain evidence="1">Expedition CK06-06</strain>
    </source>
</reference>
<evidence type="ECO:0000313" key="1">
    <source>
        <dbReference type="EMBL" id="GAI80633.1"/>
    </source>
</evidence>
<proteinExistence type="predicted"/>
<accession>X1RJ24</accession>
<organism evidence="1">
    <name type="scientific">marine sediment metagenome</name>
    <dbReference type="NCBI Taxonomy" id="412755"/>
    <lineage>
        <taxon>unclassified sequences</taxon>
        <taxon>metagenomes</taxon>
        <taxon>ecological metagenomes</taxon>
    </lineage>
</organism>
<sequence length="36" mass="4123">RFPFILYIVIDILDTTTYNLGKGEPHAKRKEDCPSA</sequence>
<gene>
    <name evidence="1" type="ORF">S12H4_16746</name>
</gene>
<feature type="non-terminal residue" evidence="1">
    <location>
        <position position="1"/>
    </location>
</feature>
<dbReference type="AlphaFoldDB" id="X1RJ24"/>
<protein>
    <submittedName>
        <fullName evidence="1">Uncharacterized protein</fullName>
    </submittedName>
</protein>
<comment type="caution">
    <text evidence="1">The sequence shown here is derived from an EMBL/GenBank/DDBJ whole genome shotgun (WGS) entry which is preliminary data.</text>
</comment>
<dbReference type="EMBL" id="BARW01008123">
    <property type="protein sequence ID" value="GAI80633.1"/>
    <property type="molecule type" value="Genomic_DNA"/>
</dbReference>
<name>X1RJ24_9ZZZZ</name>